<sequence length="32" mass="3230">APQVQPKAAMHVKLFAGLPAASSLKSSGPKIV</sequence>
<proteinExistence type="predicted"/>
<reference evidence="1 2" key="1">
    <citation type="journal article" date="2018" name="Front. Plant Sci.">
        <title>Red Clover (Trifolium pratense) and Zigzag Clover (T. medium) - A Picture of Genomic Similarities and Differences.</title>
        <authorList>
            <person name="Dluhosova J."/>
            <person name="Istvanek J."/>
            <person name="Nedelnik J."/>
            <person name="Repkova J."/>
        </authorList>
    </citation>
    <scope>NUCLEOTIDE SEQUENCE [LARGE SCALE GENOMIC DNA]</scope>
    <source>
        <strain evidence="2">cv. 10/8</strain>
        <tissue evidence="1">Leaf</tissue>
    </source>
</reference>
<protein>
    <submittedName>
        <fullName evidence="1">Uncharacterized protein</fullName>
    </submittedName>
</protein>
<dbReference type="AlphaFoldDB" id="A0A392T0V2"/>
<dbReference type="Proteomes" id="UP000265520">
    <property type="component" value="Unassembled WGS sequence"/>
</dbReference>
<comment type="caution">
    <text evidence="1">The sequence shown here is derived from an EMBL/GenBank/DDBJ whole genome shotgun (WGS) entry which is preliminary data.</text>
</comment>
<name>A0A392T0V2_9FABA</name>
<evidence type="ECO:0000313" key="1">
    <source>
        <dbReference type="EMBL" id="MCI54743.1"/>
    </source>
</evidence>
<dbReference type="EMBL" id="LXQA010484467">
    <property type="protein sequence ID" value="MCI54743.1"/>
    <property type="molecule type" value="Genomic_DNA"/>
</dbReference>
<organism evidence="1 2">
    <name type="scientific">Trifolium medium</name>
    <dbReference type="NCBI Taxonomy" id="97028"/>
    <lineage>
        <taxon>Eukaryota</taxon>
        <taxon>Viridiplantae</taxon>
        <taxon>Streptophyta</taxon>
        <taxon>Embryophyta</taxon>
        <taxon>Tracheophyta</taxon>
        <taxon>Spermatophyta</taxon>
        <taxon>Magnoliopsida</taxon>
        <taxon>eudicotyledons</taxon>
        <taxon>Gunneridae</taxon>
        <taxon>Pentapetalae</taxon>
        <taxon>rosids</taxon>
        <taxon>fabids</taxon>
        <taxon>Fabales</taxon>
        <taxon>Fabaceae</taxon>
        <taxon>Papilionoideae</taxon>
        <taxon>50 kb inversion clade</taxon>
        <taxon>NPAAA clade</taxon>
        <taxon>Hologalegina</taxon>
        <taxon>IRL clade</taxon>
        <taxon>Trifolieae</taxon>
        <taxon>Trifolium</taxon>
    </lineage>
</organism>
<keyword evidence="2" id="KW-1185">Reference proteome</keyword>
<evidence type="ECO:0000313" key="2">
    <source>
        <dbReference type="Proteomes" id="UP000265520"/>
    </source>
</evidence>
<accession>A0A392T0V2</accession>
<feature type="non-terminal residue" evidence="1">
    <location>
        <position position="1"/>
    </location>
</feature>